<dbReference type="AlphaFoldDB" id="A0AAD4SGD7"/>
<dbReference type="EMBL" id="JAJJMB010011127">
    <property type="protein sequence ID" value="KAI3904155.1"/>
    <property type="molecule type" value="Genomic_DNA"/>
</dbReference>
<accession>A0AAD4SGD7</accession>
<evidence type="ECO:0000313" key="2">
    <source>
        <dbReference type="Proteomes" id="UP001202328"/>
    </source>
</evidence>
<feature type="non-terminal residue" evidence="1">
    <location>
        <position position="60"/>
    </location>
</feature>
<sequence>LLSLCRLELVIRFGMVEQEVAAKINKKWVKMAFHFMDSTDEYNLQNKHHTRWFYVSSDES</sequence>
<protein>
    <submittedName>
        <fullName evidence="1">Uncharacterized protein</fullName>
    </submittedName>
</protein>
<comment type="caution">
    <text evidence="1">The sequence shown here is derived from an EMBL/GenBank/DDBJ whole genome shotgun (WGS) entry which is preliminary data.</text>
</comment>
<evidence type="ECO:0000313" key="1">
    <source>
        <dbReference type="EMBL" id="KAI3904155.1"/>
    </source>
</evidence>
<organism evidence="1 2">
    <name type="scientific">Papaver atlanticum</name>
    <dbReference type="NCBI Taxonomy" id="357466"/>
    <lineage>
        <taxon>Eukaryota</taxon>
        <taxon>Viridiplantae</taxon>
        <taxon>Streptophyta</taxon>
        <taxon>Embryophyta</taxon>
        <taxon>Tracheophyta</taxon>
        <taxon>Spermatophyta</taxon>
        <taxon>Magnoliopsida</taxon>
        <taxon>Ranunculales</taxon>
        <taxon>Papaveraceae</taxon>
        <taxon>Papaveroideae</taxon>
        <taxon>Papaver</taxon>
    </lineage>
</organism>
<dbReference type="Proteomes" id="UP001202328">
    <property type="component" value="Unassembled WGS sequence"/>
</dbReference>
<gene>
    <name evidence="1" type="ORF">MKW98_021741</name>
</gene>
<reference evidence="1" key="1">
    <citation type="submission" date="2022-04" db="EMBL/GenBank/DDBJ databases">
        <title>A functionally conserved STORR gene fusion in Papaver species that diverged 16.8 million years ago.</title>
        <authorList>
            <person name="Catania T."/>
        </authorList>
    </citation>
    <scope>NUCLEOTIDE SEQUENCE</scope>
    <source>
        <strain evidence="1">S-188037</strain>
    </source>
</reference>
<keyword evidence="2" id="KW-1185">Reference proteome</keyword>
<proteinExistence type="predicted"/>
<name>A0AAD4SGD7_9MAGN</name>